<dbReference type="Proteomes" id="UP000331127">
    <property type="component" value="Unassembled WGS sequence"/>
</dbReference>
<evidence type="ECO:0000256" key="4">
    <source>
        <dbReference type="ARBA" id="ARBA00023027"/>
    </source>
</evidence>
<dbReference type="RefSeq" id="WP_155360913.1">
    <property type="nucleotide sequence ID" value="NZ_BAAAHL010000012.1"/>
</dbReference>
<protein>
    <submittedName>
        <fullName evidence="8">Hydroxyacid dehydrogenase</fullName>
    </submittedName>
</protein>
<evidence type="ECO:0000313" key="9">
    <source>
        <dbReference type="Proteomes" id="UP000331127"/>
    </source>
</evidence>
<evidence type="ECO:0000256" key="5">
    <source>
        <dbReference type="RuleBase" id="RU003719"/>
    </source>
</evidence>
<dbReference type="InterPro" id="IPR006140">
    <property type="entry name" value="D-isomer_DH_NAD-bd"/>
</dbReference>
<feature type="domain" description="D-isomer specific 2-hydroxyacid dehydrogenase catalytic" evidence="6">
    <location>
        <begin position="40"/>
        <end position="305"/>
    </location>
</feature>
<organism evidence="8 9">
    <name type="scientific">Acrocarpospora macrocephala</name>
    <dbReference type="NCBI Taxonomy" id="150177"/>
    <lineage>
        <taxon>Bacteria</taxon>
        <taxon>Bacillati</taxon>
        <taxon>Actinomycetota</taxon>
        <taxon>Actinomycetes</taxon>
        <taxon>Streptosporangiales</taxon>
        <taxon>Streptosporangiaceae</taxon>
        <taxon>Acrocarpospora</taxon>
    </lineage>
</organism>
<dbReference type="GO" id="GO:0030267">
    <property type="term" value="F:glyoxylate reductase (NADPH) activity"/>
    <property type="evidence" value="ECO:0007669"/>
    <property type="project" value="TreeGrafter"/>
</dbReference>
<proteinExistence type="inferred from homology"/>
<dbReference type="GO" id="GO:0016618">
    <property type="term" value="F:hydroxypyruvate reductase [NAD(P)H] activity"/>
    <property type="evidence" value="ECO:0007669"/>
    <property type="project" value="TreeGrafter"/>
</dbReference>
<gene>
    <name evidence="8" type="ORF">Amac_094160</name>
</gene>
<dbReference type="GO" id="GO:0051287">
    <property type="term" value="F:NAD binding"/>
    <property type="evidence" value="ECO:0007669"/>
    <property type="project" value="InterPro"/>
</dbReference>
<dbReference type="InterPro" id="IPR006139">
    <property type="entry name" value="D-isomer_2_OHA_DH_cat_dom"/>
</dbReference>
<dbReference type="EMBL" id="BLAE01000084">
    <property type="protein sequence ID" value="GES15818.1"/>
    <property type="molecule type" value="Genomic_DNA"/>
</dbReference>
<dbReference type="PROSITE" id="PS00065">
    <property type="entry name" value="D_2_HYDROXYACID_DH_1"/>
    <property type="match status" value="1"/>
</dbReference>
<comment type="similarity">
    <text evidence="1 5">Belongs to the D-isomer specific 2-hydroxyacid dehydrogenase family.</text>
</comment>
<dbReference type="OrthoDB" id="9793626at2"/>
<dbReference type="FunFam" id="3.40.50.720:FF:000213">
    <property type="entry name" value="Putative 2-hydroxyacid dehydrogenase"/>
    <property type="match status" value="1"/>
</dbReference>
<dbReference type="PANTHER" id="PTHR10996:SF178">
    <property type="entry name" value="2-HYDROXYACID DEHYDROGENASE YGL185C-RELATED"/>
    <property type="match status" value="1"/>
</dbReference>
<evidence type="ECO:0000256" key="3">
    <source>
        <dbReference type="ARBA" id="ARBA00023002"/>
    </source>
</evidence>
<dbReference type="CDD" id="cd12156">
    <property type="entry name" value="HPPR"/>
    <property type="match status" value="1"/>
</dbReference>
<keyword evidence="2" id="KW-0521">NADP</keyword>
<keyword evidence="9" id="KW-1185">Reference proteome</keyword>
<evidence type="ECO:0000259" key="6">
    <source>
        <dbReference type="Pfam" id="PF00389"/>
    </source>
</evidence>
<dbReference type="SUPFAM" id="SSF52283">
    <property type="entry name" value="Formate/glycerate dehydrogenase catalytic domain-like"/>
    <property type="match status" value="1"/>
</dbReference>
<evidence type="ECO:0000313" key="8">
    <source>
        <dbReference type="EMBL" id="GES15818.1"/>
    </source>
</evidence>
<dbReference type="Gene3D" id="3.40.50.720">
    <property type="entry name" value="NAD(P)-binding Rossmann-like Domain"/>
    <property type="match status" value="2"/>
</dbReference>
<comment type="caution">
    <text evidence="8">The sequence shown here is derived from an EMBL/GenBank/DDBJ whole genome shotgun (WGS) entry which is preliminary data.</text>
</comment>
<dbReference type="AlphaFoldDB" id="A0A5M3XCP3"/>
<keyword evidence="3 5" id="KW-0560">Oxidoreductase</keyword>
<dbReference type="Pfam" id="PF02826">
    <property type="entry name" value="2-Hacid_dh_C"/>
    <property type="match status" value="1"/>
</dbReference>
<dbReference type="InterPro" id="IPR050223">
    <property type="entry name" value="D-isomer_2-hydroxyacid_DH"/>
</dbReference>
<evidence type="ECO:0000256" key="2">
    <source>
        <dbReference type="ARBA" id="ARBA00022857"/>
    </source>
</evidence>
<reference evidence="8 9" key="1">
    <citation type="submission" date="2019-10" db="EMBL/GenBank/DDBJ databases">
        <title>Whole genome shotgun sequence of Acrocarpospora macrocephala NBRC 16266.</title>
        <authorList>
            <person name="Ichikawa N."/>
            <person name="Kimura A."/>
            <person name="Kitahashi Y."/>
            <person name="Komaki H."/>
            <person name="Oguchi A."/>
        </authorList>
    </citation>
    <scope>NUCLEOTIDE SEQUENCE [LARGE SCALE GENOMIC DNA]</scope>
    <source>
        <strain evidence="8 9">NBRC 16266</strain>
    </source>
</reference>
<keyword evidence="4" id="KW-0520">NAD</keyword>
<name>A0A5M3XCP3_9ACTN</name>
<dbReference type="SUPFAM" id="SSF51735">
    <property type="entry name" value="NAD(P)-binding Rossmann-fold domains"/>
    <property type="match status" value="1"/>
</dbReference>
<dbReference type="InterPro" id="IPR029752">
    <property type="entry name" value="D-isomer_DH_CS1"/>
</dbReference>
<evidence type="ECO:0000256" key="1">
    <source>
        <dbReference type="ARBA" id="ARBA00005854"/>
    </source>
</evidence>
<dbReference type="PANTHER" id="PTHR10996">
    <property type="entry name" value="2-HYDROXYACID DEHYDROGENASE-RELATED"/>
    <property type="match status" value="1"/>
</dbReference>
<evidence type="ECO:0000259" key="7">
    <source>
        <dbReference type="Pfam" id="PF02826"/>
    </source>
</evidence>
<accession>A0A5M3XCP3</accession>
<dbReference type="GO" id="GO:0005829">
    <property type="term" value="C:cytosol"/>
    <property type="evidence" value="ECO:0007669"/>
    <property type="project" value="TreeGrafter"/>
</dbReference>
<dbReference type="Pfam" id="PF00389">
    <property type="entry name" value="2-Hacid_dh"/>
    <property type="match status" value="1"/>
</dbReference>
<dbReference type="InterPro" id="IPR036291">
    <property type="entry name" value="NAD(P)-bd_dom_sf"/>
</dbReference>
<sequence length="308" mass="32417">MTVLQVGPLMPFLEADLRELYAARRLPDPPDSFLDGPGAQVEVVVTSGRTGVDAGLMRRLPALRAIVNFGAGYDTTDVAEAARRGIAVSNTPDVLDDCVADTALGLIIDVMRGLSASDRYVRRGDWAAGGNYPLARKVSGARVGILGLGRIGLAIARRLEGFDCVISYHNRRRRDVPYRYVSTPVELAAEADVLVVAVSGGPQTRHLVSAEVIAALGADGFLVNIARGSVVDEPALVAALVAGRLGGAGLDAFADEPHVPADLLALDRVVLTPHLASGTTETRRAMADLVLANVAQFRKNGTLVTPIV</sequence>
<feature type="domain" description="D-isomer specific 2-hydroxyacid dehydrogenase NAD-binding" evidence="7">
    <location>
        <begin position="104"/>
        <end position="276"/>
    </location>
</feature>